<name>A0A9P5P119_GYMJU</name>
<reference evidence="2" key="1">
    <citation type="submission" date="2020-11" db="EMBL/GenBank/DDBJ databases">
        <authorList>
            <consortium name="DOE Joint Genome Institute"/>
            <person name="Ahrendt S."/>
            <person name="Riley R."/>
            <person name="Andreopoulos W."/>
            <person name="LaButti K."/>
            <person name="Pangilinan J."/>
            <person name="Ruiz-duenas F.J."/>
            <person name="Barrasa J.M."/>
            <person name="Sanchez-Garcia M."/>
            <person name="Camarero S."/>
            <person name="Miyauchi S."/>
            <person name="Serrano A."/>
            <person name="Linde D."/>
            <person name="Babiker R."/>
            <person name="Drula E."/>
            <person name="Ayuso-Fernandez I."/>
            <person name="Pacheco R."/>
            <person name="Padilla G."/>
            <person name="Ferreira P."/>
            <person name="Barriuso J."/>
            <person name="Kellner H."/>
            <person name="Castanera R."/>
            <person name="Alfaro M."/>
            <person name="Ramirez L."/>
            <person name="Pisabarro A.G."/>
            <person name="Kuo A."/>
            <person name="Tritt A."/>
            <person name="Lipzen A."/>
            <person name="He G."/>
            <person name="Yan M."/>
            <person name="Ng V."/>
            <person name="Cullen D."/>
            <person name="Martin F."/>
            <person name="Rosso M.-N."/>
            <person name="Henrissat B."/>
            <person name="Hibbett D."/>
            <person name="Martinez A.T."/>
            <person name="Grigoriev I.V."/>
        </authorList>
    </citation>
    <scope>NUCLEOTIDE SEQUENCE</scope>
    <source>
        <strain evidence="2">AH 44721</strain>
    </source>
</reference>
<evidence type="ECO:0000313" key="2">
    <source>
        <dbReference type="EMBL" id="KAF8911633.1"/>
    </source>
</evidence>
<gene>
    <name evidence="2" type="ORF">CPB84DRAFT_1762427</name>
</gene>
<dbReference type="OrthoDB" id="2995069at2759"/>
<evidence type="ECO:0000313" key="3">
    <source>
        <dbReference type="Proteomes" id="UP000724874"/>
    </source>
</evidence>
<proteinExistence type="predicted"/>
<accession>A0A9P5P119</accession>
<evidence type="ECO:0000256" key="1">
    <source>
        <dbReference type="SAM" id="MobiDB-lite"/>
    </source>
</evidence>
<feature type="region of interest" description="Disordered" evidence="1">
    <location>
        <begin position="44"/>
        <end position="63"/>
    </location>
</feature>
<dbReference type="AlphaFoldDB" id="A0A9P5P119"/>
<feature type="compositionally biased region" description="Low complexity" evidence="1">
    <location>
        <begin position="130"/>
        <end position="139"/>
    </location>
</feature>
<feature type="non-terminal residue" evidence="2">
    <location>
        <position position="245"/>
    </location>
</feature>
<comment type="caution">
    <text evidence="2">The sequence shown here is derived from an EMBL/GenBank/DDBJ whole genome shotgun (WGS) entry which is preliminary data.</text>
</comment>
<feature type="region of interest" description="Disordered" evidence="1">
    <location>
        <begin position="1"/>
        <end position="21"/>
    </location>
</feature>
<feature type="region of interest" description="Disordered" evidence="1">
    <location>
        <begin position="120"/>
        <end position="147"/>
    </location>
</feature>
<sequence length="245" mass="26898">ASQPSLPVTRPDGFTKRSTNMRLPLSPLASYSWDVQEDLENVQRSDEFATSSPLTSPGFLSWDSRHGLSDNSETLLKSVFEDWDDPPVSNVIIDEDGVQTLLITSESSFYRSQFSTPAFEFSPTRREDSGSSSSVSSASYPVTPADTGNGLEKGKMLFLDPKAFNSLRGNETGIALSASLLYSPAADEMPVPIWTPRSFSFGLGPDVPLDPLESVNHAAGDINNERWDEKMWSPSFLRPLRTAPQ</sequence>
<dbReference type="Proteomes" id="UP000724874">
    <property type="component" value="Unassembled WGS sequence"/>
</dbReference>
<organism evidence="2 3">
    <name type="scientific">Gymnopilus junonius</name>
    <name type="common">Spectacular rustgill mushroom</name>
    <name type="synonym">Gymnopilus spectabilis subsp. junonius</name>
    <dbReference type="NCBI Taxonomy" id="109634"/>
    <lineage>
        <taxon>Eukaryota</taxon>
        <taxon>Fungi</taxon>
        <taxon>Dikarya</taxon>
        <taxon>Basidiomycota</taxon>
        <taxon>Agaricomycotina</taxon>
        <taxon>Agaricomycetes</taxon>
        <taxon>Agaricomycetidae</taxon>
        <taxon>Agaricales</taxon>
        <taxon>Agaricineae</taxon>
        <taxon>Hymenogastraceae</taxon>
        <taxon>Gymnopilus</taxon>
    </lineage>
</organism>
<dbReference type="EMBL" id="JADNYJ010000004">
    <property type="protein sequence ID" value="KAF8911633.1"/>
    <property type="molecule type" value="Genomic_DNA"/>
</dbReference>
<protein>
    <submittedName>
        <fullName evidence="2">Uncharacterized protein</fullName>
    </submittedName>
</protein>
<keyword evidence="3" id="KW-1185">Reference proteome</keyword>